<dbReference type="GO" id="GO:0008360">
    <property type="term" value="P:regulation of cell shape"/>
    <property type="evidence" value="ECO:0007669"/>
    <property type="project" value="UniProtKB-UniRule"/>
</dbReference>
<evidence type="ECO:0000313" key="10">
    <source>
        <dbReference type="EMBL" id="KWV55520.1"/>
    </source>
</evidence>
<dbReference type="GO" id="GO:0071972">
    <property type="term" value="F:peptidoglycan L,D-transpeptidase activity"/>
    <property type="evidence" value="ECO:0007669"/>
    <property type="project" value="TreeGrafter"/>
</dbReference>
<feature type="compositionally biased region" description="Basic and acidic residues" evidence="8">
    <location>
        <begin position="310"/>
        <end position="333"/>
    </location>
</feature>
<dbReference type="Proteomes" id="UP000057737">
    <property type="component" value="Unassembled WGS sequence"/>
</dbReference>
<dbReference type="InterPro" id="IPR038063">
    <property type="entry name" value="Transpep_catalytic_dom"/>
</dbReference>
<feature type="region of interest" description="Disordered" evidence="8">
    <location>
        <begin position="301"/>
        <end position="387"/>
    </location>
</feature>
<dbReference type="EMBL" id="LNCU01000062">
    <property type="protein sequence ID" value="KWV55520.1"/>
    <property type="molecule type" value="Genomic_DNA"/>
</dbReference>
<feature type="compositionally biased region" description="Basic and acidic residues" evidence="8">
    <location>
        <begin position="361"/>
        <end position="378"/>
    </location>
</feature>
<feature type="compositionally biased region" description="Low complexity" evidence="8">
    <location>
        <begin position="351"/>
        <end position="360"/>
    </location>
</feature>
<organism evidence="10 11">
    <name type="scientific">Bradyrhizobium macuxiense</name>
    <dbReference type="NCBI Taxonomy" id="1755647"/>
    <lineage>
        <taxon>Bacteria</taxon>
        <taxon>Pseudomonadati</taxon>
        <taxon>Pseudomonadota</taxon>
        <taxon>Alphaproteobacteria</taxon>
        <taxon>Hyphomicrobiales</taxon>
        <taxon>Nitrobacteraceae</taxon>
        <taxon>Bradyrhizobium</taxon>
    </lineage>
</organism>
<sequence>MRASERRHSIFDFANERFWQFAILTAAGTIGASTQADAALYYWNGPDSAYYGEPEPMLPPQPHRQKVRRNPVKKEPVAAKETAAKPQGPLIIAISIDQQKVRLYDVNGLYAESPVSTGMKGHLTPMGVFSVIQKQKYHRSNIYSGAPMPYMQRITWSGIAMHAGVLPGYPASHGCIRMPTGFAVKMYNWTRMGARVVVTPGTITPENFSHPLLVTQKVVPSQPVADDLLKKDAPLGVKGDKGADKPETSIELRSTVGHADQPGSLRDNTHTADASGTMPSASASVTMSDVAGAAIADKSEEASAATAGDAKPDARAASDKPETAADKPADTKSADAASNDKTVGETSVTGSVESANSEVSASDRVKAEVKADAPKPDAKVAGADAPKVDATKATVTADAPKADAAKVADKTADKPADNASDKPAAPATAADAPDAKKDPTRLPGVASIDVPKRTGQIAVFISRKDSKLYVRQNFAPLFEVPVTIAPSDRPLGTHIFTAEADKKDPNALRWSVISLPMSARNAARVEARERISHRRKMAGAAEIEAKPLPLSDSPAEALDRITIPADAMARINDALGTGGSIIVSDLGVNQGETGEGTDFIVPLR</sequence>
<evidence type="ECO:0000256" key="1">
    <source>
        <dbReference type="ARBA" id="ARBA00004752"/>
    </source>
</evidence>
<feature type="region of interest" description="Disordered" evidence="8">
    <location>
        <begin position="401"/>
        <end position="447"/>
    </location>
</feature>
<evidence type="ECO:0000256" key="6">
    <source>
        <dbReference type="ARBA" id="ARBA00023316"/>
    </source>
</evidence>
<dbReference type="GO" id="GO:0005576">
    <property type="term" value="C:extracellular region"/>
    <property type="evidence" value="ECO:0007669"/>
    <property type="project" value="TreeGrafter"/>
</dbReference>
<dbReference type="AlphaFoldDB" id="A0A120FNK1"/>
<keyword evidence="3" id="KW-0808">Transferase</keyword>
<feature type="compositionally biased region" description="Polar residues" evidence="8">
    <location>
        <begin position="271"/>
        <end position="285"/>
    </location>
</feature>
<dbReference type="CDD" id="cd16913">
    <property type="entry name" value="YkuD_like"/>
    <property type="match status" value="1"/>
</dbReference>
<dbReference type="InterPro" id="IPR050979">
    <property type="entry name" value="LD-transpeptidase"/>
</dbReference>
<feature type="region of interest" description="Disordered" evidence="8">
    <location>
        <begin position="254"/>
        <end position="285"/>
    </location>
</feature>
<protein>
    <recommendedName>
        <fullName evidence="9">L,D-TPase catalytic domain-containing protein</fullName>
    </recommendedName>
</protein>
<comment type="similarity">
    <text evidence="2">Belongs to the YkuD family.</text>
</comment>
<evidence type="ECO:0000259" key="9">
    <source>
        <dbReference type="PROSITE" id="PS52029"/>
    </source>
</evidence>
<gene>
    <name evidence="10" type="ORF">AS156_05545</name>
</gene>
<accession>A0A120FNK1</accession>
<dbReference type="GO" id="GO:0016740">
    <property type="term" value="F:transferase activity"/>
    <property type="evidence" value="ECO:0007669"/>
    <property type="project" value="UniProtKB-KW"/>
</dbReference>
<dbReference type="RefSeq" id="WP_066507208.1">
    <property type="nucleotide sequence ID" value="NZ_LNCU01000062.1"/>
</dbReference>
<dbReference type="OrthoDB" id="463216at2"/>
<dbReference type="GO" id="GO:0071555">
    <property type="term" value="P:cell wall organization"/>
    <property type="evidence" value="ECO:0007669"/>
    <property type="project" value="UniProtKB-UniRule"/>
</dbReference>
<comment type="caution">
    <text evidence="10">The sequence shown here is derived from an EMBL/GenBank/DDBJ whole genome shotgun (WGS) entry which is preliminary data.</text>
</comment>
<keyword evidence="4 7" id="KW-0133">Cell shape</keyword>
<feature type="compositionally biased region" description="Low complexity" evidence="8">
    <location>
        <begin position="421"/>
        <end position="432"/>
    </location>
</feature>
<feature type="compositionally biased region" description="Polar residues" evidence="8">
    <location>
        <begin position="339"/>
        <end position="350"/>
    </location>
</feature>
<evidence type="ECO:0000256" key="4">
    <source>
        <dbReference type="ARBA" id="ARBA00022960"/>
    </source>
</evidence>
<dbReference type="SUPFAM" id="SSF141523">
    <property type="entry name" value="L,D-transpeptidase catalytic domain-like"/>
    <property type="match status" value="1"/>
</dbReference>
<dbReference type="PANTHER" id="PTHR30582:SF2">
    <property type="entry name" value="L,D-TRANSPEPTIDASE YCIB-RELATED"/>
    <property type="match status" value="1"/>
</dbReference>
<keyword evidence="6 7" id="KW-0961">Cell wall biogenesis/degradation</keyword>
<evidence type="ECO:0000256" key="3">
    <source>
        <dbReference type="ARBA" id="ARBA00022679"/>
    </source>
</evidence>
<feature type="compositionally biased region" description="Basic and acidic residues" evidence="8">
    <location>
        <begin position="401"/>
        <end position="420"/>
    </location>
</feature>
<evidence type="ECO:0000256" key="8">
    <source>
        <dbReference type="SAM" id="MobiDB-lite"/>
    </source>
</evidence>
<evidence type="ECO:0000256" key="5">
    <source>
        <dbReference type="ARBA" id="ARBA00022984"/>
    </source>
</evidence>
<reference evidence="10 11" key="1">
    <citation type="submission" date="2015-11" db="EMBL/GenBank/DDBJ databases">
        <title>Draft Genome Sequence of the Strain BR 10303 (Bradyrhizobium sp.) isolated from nodules of Centrolobium paraense.</title>
        <authorList>
            <person name="Zelli J.E."/>
            <person name="Simoes-Araujo J.L."/>
            <person name="Barauna A.C."/>
            <person name="Silva K."/>
        </authorList>
    </citation>
    <scope>NUCLEOTIDE SEQUENCE [LARGE SCALE GENOMIC DNA]</scope>
    <source>
        <strain evidence="10 11">BR 10303</strain>
    </source>
</reference>
<dbReference type="FunFam" id="2.40.440.10:FF:000006">
    <property type="entry name" value="L,D-transpeptidase catalytic domain"/>
    <property type="match status" value="1"/>
</dbReference>
<evidence type="ECO:0000256" key="7">
    <source>
        <dbReference type="PROSITE-ProRule" id="PRU01373"/>
    </source>
</evidence>
<evidence type="ECO:0000256" key="2">
    <source>
        <dbReference type="ARBA" id="ARBA00005992"/>
    </source>
</evidence>
<feature type="domain" description="L,D-TPase catalytic" evidence="9">
    <location>
        <begin position="90"/>
        <end position="199"/>
    </location>
</feature>
<dbReference type="PANTHER" id="PTHR30582">
    <property type="entry name" value="L,D-TRANSPEPTIDASE"/>
    <property type="match status" value="1"/>
</dbReference>
<feature type="active site" description="Nucleophile" evidence="7">
    <location>
        <position position="175"/>
    </location>
</feature>
<dbReference type="NCBIfam" id="NF004785">
    <property type="entry name" value="PRK06132.1-2"/>
    <property type="match status" value="1"/>
</dbReference>
<feature type="active site" description="Proton donor/acceptor" evidence="7">
    <location>
        <position position="162"/>
    </location>
</feature>
<dbReference type="GO" id="GO:0018104">
    <property type="term" value="P:peptidoglycan-protein cross-linking"/>
    <property type="evidence" value="ECO:0007669"/>
    <property type="project" value="TreeGrafter"/>
</dbReference>
<evidence type="ECO:0000313" key="11">
    <source>
        <dbReference type="Proteomes" id="UP000057737"/>
    </source>
</evidence>
<keyword evidence="5 7" id="KW-0573">Peptidoglycan synthesis</keyword>
<dbReference type="Pfam" id="PF03734">
    <property type="entry name" value="YkuD"/>
    <property type="match status" value="1"/>
</dbReference>
<name>A0A120FNK1_9BRAD</name>
<proteinExistence type="inferred from homology"/>
<dbReference type="InterPro" id="IPR005490">
    <property type="entry name" value="LD_TPept_cat_dom"/>
</dbReference>
<dbReference type="UniPathway" id="UPA00219"/>
<dbReference type="Gene3D" id="2.40.440.10">
    <property type="entry name" value="L,D-transpeptidase catalytic domain-like"/>
    <property type="match status" value="1"/>
</dbReference>
<dbReference type="PROSITE" id="PS52029">
    <property type="entry name" value="LD_TPASE"/>
    <property type="match status" value="1"/>
</dbReference>
<comment type="pathway">
    <text evidence="1 7">Cell wall biogenesis; peptidoglycan biosynthesis.</text>
</comment>
<feature type="region of interest" description="Disordered" evidence="8">
    <location>
        <begin position="230"/>
        <end position="249"/>
    </location>
</feature>
<keyword evidence="11" id="KW-1185">Reference proteome</keyword>